<evidence type="ECO:0000256" key="1">
    <source>
        <dbReference type="PROSITE-ProRule" id="PRU00221"/>
    </source>
</evidence>
<feature type="repeat" description="WD" evidence="1">
    <location>
        <begin position="67"/>
        <end position="97"/>
    </location>
</feature>
<dbReference type="InterPro" id="IPR015943">
    <property type="entry name" value="WD40/YVTN_repeat-like_dom_sf"/>
</dbReference>
<dbReference type="PROSITE" id="PS50082">
    <property type="entry name" value="WD_REPEATS_2"/>
    <property type="match status" value="1"/>
</dbReference>
<dbReference type="InterPro" id="IPR001680">
    <property type="entry name" value="WD40_rpt"/>
</dbReference>
<feature type="compositionally biased region" description="Acidic residues" evidence="2">
    <location>
        <begin position="304"/>
        <end position="314"/>
    </location>
</feature>
<dbReference type="EMBL" id="BQKI01000012">
    <property type="protein sequence ID" value="GJN05581.1"/>
    <property type="molecule type" value="Genomic_DNA"/>
</dbReference>
<organism evidence="3 4">
    <name type="scientific">Eleusine coracana subsp. coracana</name>
    <dbReference type="NCBI Taxonomy" id="191504"/>
    <lineage>
        <taxon>Eukaryota</taxon>
        <taxon>Viridiplantae</taxon>
        <taxon>Streptophyta</taxon>
        <taxon>Embryophyta</taxon>
        <taxon>Tracheophyta</taxon>
        <taxon>Spermatophyta</taxon>
        <taxon>Magnoliopsida</taxon>
        <taxon>Liliopsida</taxon>
        <taxon>Poales</taxon>
        <taxon>Poaceae</taxon>
        <taxon>PACMAD clade</taxon>
        <taxon>Chloridoideae</taxon>
        <taxon>Cynodonteae</taxon>
        <taxon>Eleusininae</taxon>
        <taxon>Eleusine</taxon>
    </lineage>
</organism>
<evidence type="ECO:0000313" key="3">
    <source>
        <dbReference type="EMBL" id="GJN05581.1"/>
    </source>
</evidence>
<name>A0AAV5D573_ELECO</name>
<dbReference type="SUPFAM" id="SSF81383">
    <property type="entry name" value="F-box domain"/>
    <property type="match status" value="1"/>
</dbReference>
<comment type="caution">
    <text evidence="3">The sequence shown here is derived from an EMBL/GenBank/DDBJ whole genome shotgun (WGS) entry which is preliminary data.</text>
</comment>
<dbReference type="PANTHER" id="PTHR19855">
    <property type="entry name" value="WD40 REPEAT PROTEIN 12, 37"/>
    <property type="match status" value="1"/>
</dbReference>
<dbReference type="AlphaFoldDB" id="A0AAV5D573"/>
<reference evidence="3" key="2">
    <citation type="submission" date="2021-12" db="EMBL/GenBank/DDBJ databases">
        <title>Resequencing data analysis of finger millet.</title>
        <authorList>
            <person name="Hatakeyama M."/>
            <person name="Aluri S."/>
            <person name="Balachadran M.T."/>
            <person name="Sivarajan S.R."/>
            <person name="Poveda L."/>
            <person name="Shimizu-Inatsugi R."/>
            <person name="Schlapbach R."/>
            <person name="Sreeman S.M."/>
            <person name="Shimizu K.K."/>
        </authorList>
    </citation>
    <scope>NUCLEOTIDE SEQUENCE</scope>
</reference>
<dbReference type="InterPro" id="IPR036047">
    <property type="entry name" value="F-box-like_dom_sf"/>
</dbReference>
<evidence type="ECO:0000256" key="2">
    <source>
        <dbReference type="SAM" id="MobiDB-lite"/>
    </source>
</evidence>
<dbReference type="Gene3D" id="2.130.10.10">
    <property type="entry name" value="YVTN repeat-like/Quinoprotein amine dehydrogenase"/>
    <property type="match status" value="1"/>
</dbReference>
<keyword evidence="4" id="KW-1185">Reference proteome</keyword>
<feature type="region of interest" description="Disordered" evidence="2">
    <location>
        <begin position="290"/>
        <end position="314"/>
    </location>
</feature>
<dbReference type="SMART" id="SM00320">
    <property type="entry name" value="WD40"/>
    <property type="match status" value="3"/>
</dbReference>
<proteinExistence type="predicted"/>
<dbReference type="SUPFAM" id="SSF50978">
    <property type="entry name" value="WD40 repeat-like"/>
    <property type="match status" value="1"/>
</dbReference>
<gene>
    <name evidence="3" type="primary">ga23223</name>
    <name evidence="3" type="ORF">PR202_ga23223</name>
</gene>
<reference evidence="3" key="1">
    <citation type="journal article" date="2018" name="DNA Res.">
        <title>Multiple hybrid de novo genome assembly of finger millet, an orphan allotetraploid crop.</title>
        <authorList>
            <person name="Hatakeyama M."/>
            <person name="Aluri S."/>
            <person name="Balachadran M.T."/>
            <person name="Sivarajan S.R."/>
            <person name="Patrignani A."/>
            <person name="Gruter S."/>
            <person name="Poveda L."/>
            <person name="Shimizu-Inatsugi R."/>
            <person name="Baeten J."/>
            <person name="Francoijs K.J."/>
            <person name="Nataraja K.N."/>
            <person name="Reddy Y.A.N."/>
            <person name="Phadnis S."/>
            <person name="Ravikumar R.L."/>
            <person name="Schlapbach R."/>
            <person name="Sreeman S.M."/>
            <person name="Shimizu K.K."/>
        </authorList>
    </citation>
    <scope>NUCLEOTIDE SEQUENCE</scope>
</reference>
<sequence length="314" mass="33597">MSAPPARTLADLDGDVLAHCAGYLGARDVASLAMACRPLRAAAYSDAGPLARKLSVGWPGPEVVETHRSHGARITCMRHKSSLLVSSSKDSKVRVWDTMAPSSGSSSCVGSTHLGSTGPPVAMKCHQSLCYIAAGSEVTAIDLRTMKKASVLALHNHRILSCEMLPSEWLICTGSKDKALLWDIRKSHELSNTVAELHSDGPVKFLHLDPYKVVTGVPSDGQVHVWETRTGDLLNTLSCGEPPKSIGRSSVSAMAVDGCRIAIAGTSAEGSFVHYRDFLKSSVPASLPGKEVSKFWRPQRSDDNADDTSDDEDY</sequence>
<accession>A0AAV5D573</accession>
<evidence type="ECO:0000313" key="4">
    <source>
        <dbReference type="Proteomes" id="UP001054889"/>
    </source>
</evidence>
<dbReference type="PANTHER" id="PTHR19855:SF11">
    <property type="entry name" value="RIBOSOME BIOGENESIS PROTEIN WDR12"/>
    <property type="match status" value="1"/>
</dbReference>
<protein>
    <submittedName>
        <fullName evidence="3">Uncharacterized protein</fullName>
    </submittedName>
</protein>
<dbReference type="Proteomes" id="UP001054889">
    <property type="component" value="Unassembled WGS sequence"/>
</dbReference>
<keyword evidence="1" id="KW-0853">WD repeat</keyword>
<dbReference type="Pfam" id="PF00400">
    <property type="entry name" value="WD40"/>
    <property type="match status" value="1"/>
</dbReference>
<dbReference type="InterPro" id="IPR036322">
    <property type="entry name" value="WD40_repeat_dom_sf"/>
</dbReference>
<feature type="compositionally biased region" description="Basic and acidic residues" evidence="2">
    <location>
        <begin position="291"/>
        <end position="303"/>
    </location>
</feature>